<sequence>MPVVGVAEVERVFRAEYGRAVAVLVRVFGDIDIA</sequence>
<name>A0A1H2XCR5_9PSEU</name>
<accession>A0A1H2XCR5</accession>
<reference evidence="2" key="1">
    <citation type="submission" date="2016-10" db="EMBL/GenBank/DDBJ databases">
        <authorList>
            <person name="Varghese N."/>
            <person name="Submissions S."/>
        </authorList>
    </citation>
    <scope>NUCLEOTIDE SEQUENCE [LARGE SCALE GENOMIC DNA]</scope>
    <source>
        <strain evidence="2">CGMCC 4.3530</strain>
    </source>
</reference>
<dbReference type="EMBL" id="FNOK01000006">
    <property type="protein sequence ID" value="SDW90591.1"/>
    <property type="molecule type" value="Genomic_DNA"/>
</dbReference>
<keyword evidence="2" id="KW-1185">Reference proteome</keyword>
<evidence type="ECO:0000313" key="2">
    <source>
        <dbReference type="Proteomes" id="UP000199529"/>
    </source>
</evidence>
<proteinExistence type="predicted"/>
<organism evidence="1 2">
    <name type="scientific">Saccharopolyspora shandongensis</name>
    <dbReference type="NCBI Taxonomy" id="418495"/>
    <lineage>
        <taxon>Bacteria</taxon>
        <taxon>Bacillati</taxon>
        <taxon>Actinomycetota</taxon>
        <taxon>Actinomycetes</taxon>
        <taxon>Pseudonocardiales</taxon>
        <taxon>Pseudonocardiaceae</taxon>
        <taxon>Saccharopolyspora</taxon>
    </lineage>
</organism>
<dbReference type="AlphaFoldDB" id="A0A1H2XCR5"/>
<dbReference type="Proteomes" id="UP000199529">
    <property type="component" value="Unassembled WGS sequence"/>
</dbReference>
<gene>
    <name evidence="1" type="ORF">SAMN05216215_100639</name>
</gene>
<evidence type="ECO:0000313" key="1">
    <source>
        <dbReference type="EMBL" id="SDW90591.1"/>
    </source>
</evidence>
<protein>
    <submittedName>
        <fullName evidence="1">RNA polymerase sigma-70 factor, ECF subfamily</fullName>
    </submittedName>
</protein>